<evidence type="ECO:0000256" key="2">
    <source>
        <dbReference type="RuleBase" id="RU362097"/>
    </source>
</evidence>
<keyword evidence="2" id="KW-0472">Membrane</keyword>
<sequence length="489" mass="52510">MARARGLVMEKVTDMKQHNKKVLCVWSAAAVLASLLAGCAVGPDYRAPDASSAPASFKEAAPEGWKSASPADSELKGEWWRMYGDPVLNDLEARVVSGNQTVAQYVASFEKAAALVSEYEASLYPAVNAGASGSRSRQSGRTGNSVSLTASLSWELDLWGKLRRQVTEEKALAQAAEADLANAALSAQASLARNYFTLRSLDERIALYEETIRAYESNVRVLQNKYRSGAVVKSDLTQAEQSLYSARSSKASLEAERAQYEHAIAVLTGRAPAEFSLPASASALPAVPAVPAGVPSRLLERRPDIASAERSMAAANEEIGIAIAGYYPDLTLTGETGYSGSRLSHFVNAPHFLWSLGASAAAPLFDAGKTSSRVRQAKADYEKSVASYRETVLEAFQGVEDYLAAARLLEREIEQSERGLQAAAETARVKSSQYAEGMIDYTDVYTSETTRLSSQQSLISLKADALVNSVRLIEALGGGWEGLGKARER</sequence>
<organism evidence="4 5">
    <name type="scientific">Mesosutterella porci</name>
    <dbReference type="NCBI Taxonomy" id="2915351"/>
    <lineage>
        <taxon>Bacteria</taxon>
        <taxon>Pseudomonadati</taxon>
        <taxon>Pseudomonadota</taxon>
        <taxon>Betaproteobacteria</taxon>
        <taxon>Burkholderiales</taxon>
        <taxon>Sutterellaceae</taxon>
        <taxon>Mesosutterella</taxon>
    </lineage>
</organism>
<keyword evidence="2" id="KW-0812">Transmembrane</keyword>
<dbReference type="InterPro" id="IPR010131">
    <property type="entry name" value="MdtP/NodT-like"/>
</dbReference>
<dbReference type="NCBIfam" id="TIGR01845">
    <property type="entry name" value="outer_NodT"/>
    <property type="match status" value="1"/>
</dbReference>
<comment type="caution">
    <text evidence="4">The sequence shown here is derived from an EMBL/GenBank/DDBJ whole genome shotgun (WGS) entry which is preliminary data.</text>
</comment>
<evidence type="ECO:0000256" key="3">
    <source>
        <dbReference type="SAM" id="Coils"/>
    </source>
</evidence>
<accession>A0ABS9MQF7</accession>
<dbReference type="Gene3D" id="2.20.200.10">
    <property type="entry name" value="Outer membrane efflux proteins (OEP)"/>
    <property type="match status" value="1"/>
</dbReference>
<keyword evidence="2" id="KW-0564">Palmitate</keyword>
<reference evidence="4 5" key="1">
    <citation type="submission" date="2022-02" db="EMBL/GenBank/DDBJ databases">
        <title>Mesosutterella porci, a novel member of the family Sutterellaceae from pig feces.</title>
        <authorList>
            <person name="Wylensek D."/>
            <person name="Clavel T."/>
        </authorList>
    </citation>
    <scope>NUCLEOTIDE SEQUENCE [LARGE SCALE GENOMIC DNA]</scope>
    <source>
        <strain evidence="5">oilRF-744-wt-GAM-9</strain>
    </source>
</reference>
<evidence type="ECO:0000256" key="1">
    <source>
        <dbReference type="ARBA" id="ARBA00007613"/>
    </source>
</evidence>
<dbReference type="PANTHER" id="PTHR30203:SF33">
    <property type="entry name" value="BLR4455 PROTEIN"/>
    <property type="match status" value="1"/>
</dbReference>
<evidence type="ECO:0000313" key="4">
    <source>
        <dbReference type="EMBL" id="MCG5030851.1"/>
    </source>
</evidence>
<feature type="coiled-coil region" evidence="3">
    <location>
        <begin position="399"/>
        <end position="426"/>
    </location>
</feature>
<keyword evidence="5" id="KW-1185">Reference proteome</keyword>
<protein>
    <submittedName>
        <fullName evidence="4">Efflux transporter outer membrane subunit</fullName>
    </submittedName>
</protein>
<gene>
    <name evidence="4" type="ORF">MAF45_05255</name>
</gene>
<dbReference type="PANTHER" id="PTHR30203">
    <property type="entry name" value="OUTER MEMBRANE CATION EFFLUX PROTEIN"/>
    <property type="match status" value="1"/>
</dbReference>
<keyword evidence="3" id="KW-0175">Coiled coil</keyword>
<dbReference type="SUPFAM" id="SSF56954">
    <property type="entry name" value="Outer membrane efflux proteins (OEP)"/>
    <property type="match status" value="1"/>
</dbReference>
<dbReference type="Proteomes" id="UP001297600">
    <property type="component" value="Unassembled WGS sequence"/>
</dbReference>
<dbReference type="EMBL" id="JAKNCT010000005">
    <property type="protein sequence ID" value="MCG5030851.1"/>
    <property type="molecule type" value="Genomic_DNA"/>
</dbReference>
<comment type="subcellular location">
    <subcellularLocation>
        <location evidence="2">Cell membrane</location>
        <topology evidence="2">Lipid-anchor</topology>
    </subcellularLocation>
</comment>
<name>A0ABS9MQF7_9BURK</name>
<keyword evidence="2" id="KW-0449">Lipoprotein</keyword>
<proteinExistence type="inferred from homology"/>
<dbReference type="Pfam" id="PF02321">
    <property type="entry name" value="OEP"/>
    <property type="match status" value="2"/>
</dbReference>
<evidence type="ECO:0000313" key="5">
    <source>
        <dbReference type="Proteomes" id="UP001297600"/>
    </source>
</evidence>
<dbReference type="InterPro" id="IPR003423">
    <property type="entry name" value="OMP_efflux"/>
</dbReference>
<feature type="coiled-coil region" evidence="3">
    <location>
        <begin position="198"/>
        <end position="225"/>
    </location>
</feature>
<dbReference type="Gene3D" id="1.20.1600.10">
    <property type="entry name" value="Outer membrane efflux proteins (OEP)"/>
    <property type="match status" value="1"/>
</dbReference>
<keyword evidence="2" id="KW-1134">Transmembrane beta strand</keyword>
<dbReference type="RefSeq" id="WP_237978504.1">
    <property type="nucleotide sequence ID" value="NZ_JAKNCT010000005.1"/>
</dbReference>
<comment type="similarity">
    <text evidence="1 2">Belongs to the outer membrane factor (OMF) (TC 1.B.17) family.</text>
</comment>